<dbReference type="InterPro" id="IPR029068">
    <property type="entry name" value="Glyas_Bleomycin-R_OHBP_Dase"/>
</dbReference>
<dbReference type="SUPFAM" id="SSF54593">
    <property type="entry name" value="Glyoxalase/Bleomycin resistance protein/Dihydroxybiphenyl dioxygenase"/>
    <property type="match status" value="2"/>
</dbReference>
<evidence type="ECO:0000259" key="1">
    <source>
        <dbReference type="PROSITE" id="PS51819"/>
    </source>
</evidence>
<dbReference type="PANTHER" id="PTHR33993:SF10">
    <property type="entry name" value="CONSERVED PROTEIN"/>
    <property type="match status" value="1"/>
</dbReference>
<proteinExistence type="predicted"/>
<dbReference type="KEGG" id="scy:SCATT_46140"/>
<dbReference type="STRING" id="1003195.SCATT_46140"/>
<dbReference type="CDD" id="cd07247">
    <property type="entry name" value="SgaA_N_like"/>
    <property type="match status" value="1"/>
</dbReference>
<dbReference type="PATRIC" id="fig|1003195.11.peg.6058"/>
<protein>
    <recommendedName>
        <fullName evidence="1">VOC domain-containing protein</fullName>
    </recommendedName>
</protein>
<accession>G8X3D4</accession>
<accession>F8JVS4</accession>
<feature type="domain" description="VOC" evidence="1">
    <location>
        <begin position="12"/>
        <end position="127"/>
    </location>
</feature>
<feature type="domain" description="VOC" evidence="1">
    <location>
        <begin position="141"/>
        <end position="257"/>
    </location>
</feature>
<dbReference type="Gene3D" id="3.10.180.10">
    <property type="entry name" value="2,3-Dihydroxybiphenyl 1,2-Dioxygenase, domain 1"/>
    <property type="match status" value="2"/>
</dbReference>
<evidence type="ECO:0000313" key="2">
    <source>
        <dbReference type="EMBL" id="AEW96985.1"/>
    </source>
</evidence>
<dbReference type="HOGENOM" id="CLU_069623_0_0_11"/>
<organism evidence="2 3">
    <name type="scientific">Streptantibioticus cattleyicolor (strain ATCC 35852 / DSM 46488 / JCM 4925 / NBRC 14057 / NRRL 8057)</name>
    <name type="common">Streptomyces cattleya</name>
    <dbReference type="NCBI Taxonomy" id="1003195"/>
    <lineage>
        <taxon>Bacteria</taxon>
        <taxon>Bacillati</taxon>
        <taxon>Actinomycetota</taxon>
        <taxon>Actinomycetes</taxon>
        <taxon>Kitasatosporales</taxon>
        <taxon>Streptomycetaceae</taxon>
        <taxon>Streptantibioticus</taxon>
    </lineage>
</organism>
<dbReference type="PROSITE" id="PS51819">
    <property type="entry name" value="VOC"/>
    <property type="match status" value="2"/>
</dbReference>
<dbReference type="InterPro" id="IPR037523">
    <property type="entry name" value="VOC_core"/>
</dbReference>
<dbReference type="eggNOG" id="COG3324">
    <property type="taxonomic scope" value="Bacteria"/>
</dbReference>
<evidence type="ECO:0000313" key="3">
    <source>
        <dbReference type="Proteomes" id="UP000007842"/>
    </source>
</evidence>
<sequence length="261" mass="27440">MTEVPTRRPQGAPCWVSLMVRSLPVTQEFYSGLFGWEFQPGPRHFGPYVRATLDGRMVAGIGEAPRGRRLPIAWTTYLSSPDADATAELIRVCGGTVAVGPLDADDEAGRMVIAADPSGAVFGVWQPGLHPGLQVSGEPGSLAWSELVTREAGAVAKFYTAVFGYESEATGGATAADHLTLRLNGRRVAGVHGVGRALPADRGAHWMTYFAVADPDAAAARVVELGGRVLDEPADRAFGRQATVADVEGAVFTVIRPTAAG</sequence>
<dbReference type="RefSeq" id="WP_014145327.1">
    <property type="nucleotide sequence ID" value="NC_016111.1"/>
</dbReference>
<dbReference type="EMBL" id="CP003219">
    <property type="protein sequence ID" value="AEW96985.1"/>
    <property type="molecule type" value="Genomic_DNA"/>
</dbReference>
<dbReference type="InterPro" id="IPR041581">
    <property type="entry name" value="Glyoxalase_6"/>
</dbReference>
<name>F8JVS4_STREN</name>
<dbReference type="PANTHER" id="PTHR33993">
    <property type="entry name" value="GLYOXALASE-RELATED"/>
    <property type="match status" value="1"/>
</dbReference>
<dbReference type="OrthoDB" id="9793039at2"/>
<dbReference type="KEGG" id="sct:SCAT_4623"/>
<dbReference type="AlphaFoldDB" id="F8JVS4"/>
<dbReference type="Proteomes" id="UP000007842">
    <property type="component" value="Chromosome"/>
</dbReference>
<dbReference type="Pfam" id="PF18029">
    <property type="entry name" value="Glyoxalase_6"/>
    <property type="match status" value="1"/>
</dbReference>
<keyword evidence="3" id="KW-1185">Reference proteome</keyword>
<dbReference type="InterPro" id="IPR052164">
    <property type="entry name" value="Anthracycline_SecMetBiosynth"/>
</dbReference>
<gene>
    <name evidence="2" type="ordered locus">SCATT_46140</name>
</gene>
<reference evidence="3" key="1">
    <citation type="submission" date="2011-12" db="EMBL/GenBank/DDBJ databases">
        <title>Complete genome sequence of Streptomyces cattleya strain DSM 46488.</title>
        <authorList>
            <person name="Ou H.-Y."/>
            <person name="Li P."/>
            <person name="Zhao C."/>
            <person name="O'Hagan D."/>
            <person name="Deng Z."/>
        </authorList>
    </citation>
    <scope>NUCLEOTIDE SEQUENCE [LARGE SCALE GENOMIC DNA]</scope>
    <source>
        <strain evidence="3">ATCC 35852 / DSM 46488 / JCM 4925 / NBRC 14057 / NRRL 8057</strain>
    </source>
</reference>